<dbReference type="AlphaFoldDB" id="A0A1S6IY72"/>
<dbReference type="OrthoDB" id="9798386at2"/>
<evidence type="ECO:0000313" key="2">
    <source>
        <dbReference type="Proteomes" id="UP000189464"/>
    </source>
</evidence>
<organism evidence="1 2">
    <name type="scientific">Desulforamulus ferrireducens</name>
    <dbReference type="NCBI Taxonomy" id="1833852"/>
    <lineage>
        <taxon>Bacteria</taxon>
        <taxon>Bacillati</taxon>
        <taxon>Bacillota</taxon>
        <taxon>Clostridia</taxon>
        <taxon>Eubacteriales</taxon>
        <taxon>Peptococcaceae</taxon>
        <taxon>Desulforamulus</taxon>
    </lineage>
</organism>
<sequence length="151" mass="16781">MSMEYPGHCPLTVAARHNPSVFEILSSAKEIRDNLLKQTEKGRAIISLYATCSPTLVKAIFFDGRFRAAVFDGLAKLKPAIAGIQATLDGEDRHYVFTAEDADTVSYLMDLTIERLPRNLAKQVRALKQELQLSAMPGRNVKDYLTAVQLL</sequence>
<gene>
    <name evidence="1" type="ORF">B0537_11910</name>
</gene>
<dbReference type="STRING" id="1833852.B0537_11910"/>
<name>A0A1S6IY72_9FIRM</name>
<protein>
    <submittedName>
        <fullName evidence="1">Uncharacterized protein</fullName>
    </submittedName>
</protein>
<evidence type="ECO:0000313" key="1">
    <source>
        <dbReference type="EMBL" id="AQS59719.1"/>
    </source>
</evidence>
<dbReference type="EMBL" id="CP019698">
    <property type="protein sequence ID" value="AQS59719.1"/>
    <property type="molecule type" value="Genomic_DNA"/>
</dbReference>
<dbReference type="RefSeq" id="WP_077714765.1">
    <property type="nucleotide sequence ID" value="NZ_CP019698.1"/>
</dbReference>
<accession>A0A1S6IY72</accession>
<dbReference type="Proteomes" id="UP000189464">
    <property type="component" value="Chromosome"/>
</dbReference>
<keyword evidence="2" id="KW-1185">Reference proteome</keyword>
<reference evidence="1 2" key="1">
    <citation type="journal article" date="2016" name="Int. J. Syst. Evol. Microbiol.">
        <title>Desulfotomaculum ferrireducens sp. nov., a moderately thermophilic sulfate-reducing and dissimilatory Fe(III)-reducing bacterium isolated from compost.</title>
        <authorList>
            <person name="Yang G."/>
            <person name="Guo J."/>
            <person name="Zhuang L."/>
            <person name="Yuan Y."/>
            <person name="Zhou S."/>
        </authorList>
    </citation>
    <scope>NUCLEOTIDE SEQUENCE [LARGE SCALE GENOMIC DNA]</scope>
    <source>
        <strain evidence="1 2">GSS09</strain>
    </source>
</reference>
<dbReference type="KEGG" id="dfg:B0537_11910"/>
<proteinExistence type="predicted"/>